<feature type="domain" description="NodB homology" evidence="1">
    <location>
        <begin position="8"/>
        <end position="194"/>
    </location>
</feature>
<organism evidence="2 3">
    <name type="scientific">Mycobacterium nebraskense</name>
    <dbReference type="NCBI Taxonomy" id="244292"/>
    <lineage>
        <taxon>Bacteria</taxon>
        <taxon>Bacillati</taxon>
        <taxon>Actinomycetota</taxon>
        <taxon>Actinomycetes</taxon>
        <taxon>Mycobacteriales</taxon>
        <taxon>Mycobacteriaceae</taxon>
        <taxon>Mycobacterium</taxon>
    </lineage>
</organism>
<dbReference type="Pfam" id="PF01522">
    <property type="entry name" value="Polysacc_deac_1"/>
    <property type="match status" value="1"/>
</dbReference>
<dbReference type="RefSeq" id="WP_046185087.1">
    <property type="nucleotide sequence ID" value="NZ_JACKSS010000024.1"/>
</dbReference>
<dbReference type="SUPFAM" id="SSF88713">
    <property type="entry name" value="Glycoside hydrolase/deacetylase"/>
    <property type="match status" value="1"/>
</dbReference>
<keyword evidence="3" id="KW-1185">Reference proteome</keyword>
<reference evidence="2 3" key="1">
    <citation type="submission" date="2016-01" db="EMBL/GenBank/DDBJ databases">
        <title>The new phylogeny of the genus Mycobacterium.</title>
        <authorList>
            <person name="Tarcisio F."/>
            <person name="Conor M."/>
            <person name="Antonella G."/>
            <person name="Elisabetta G."/>
            <person name="Giulia F.S."/>
            <person name="Sara T."/>
            <person name="Anna F."/>
            <person name="Clotilde B."/>
            <person name="Roberto B."/>
            <person name="Veronica D.S."/>
            <person name="Fabio R."/>
            <person name="Monica P."/>
            <person name="Olivier J."/>
            <person name="Enrico T."/>
            <person name="Nicola S."/>
        </authorList>
    </citation>
    <scope>NUCLEOTIDE SEQUENCE [LARGE SCALE GENOMIC DNA]</scope>
    <source>
        <strain evidence="2 3">DSM 44803</strain>
    </source>
</reference>
<sequence length="219" mass="24444">MPKTPLSKKITLTFDNGPTPGVTDQVLDILAQRQVSAIFFVVGENVCSPEGHRLLERAVSAGHRVGNHSFTHGRPLGELSPAETLHEIRSTQKILDDFGDIDRYFRPWGTEGALDRRCLNQTAIDHLLAENYTCVLWNSVPRDWADPRGWVSRALADTRNQQHTVVVLHDLPTGAMEQFPRFLDELHDSGLEVTTDLPDDCVPIVRGGMRIPVDHLRGA</sequence>
<name>A0A1X2A1I1_9MYCO</name>
<dbReference type="PROSITE" id="PS51677">
    <property type="entry name" value="NODB"/>
    <property type="match status" value="1"/>
</dbReference>
<dbReference type="EMBL" id="LQPH01000016">
    <property type="protein sequence ID" value="ORW34771.1"/>
    <property type="molecule type" value="Genomic_DNA"/>
</dbReference>
<evidence type="ECO:0000313" key="3">
    <source>
        <dbReference type="Proteomes" id="UP000193781"/>
    </source>
</evidence>
<dbReference type="AlphaFoldDB" id="A0A1X2A1I1"/>
<dbReference type="PANTHER" id="PTHR10587">
    <property type="entry name" value="GLYCOSYL TRANSFERASE-RELATED"/>
    <property type="match status" value="1"/>
</dbReference>
<dbReference type="GO" id="GO:0005975">
    <property type="term" value="P:carbohydrate metabolic process"/>
    <property type="evidence" value="ECO:0007669"/>
    <property type="project" value="InterPro"/>
</dbReference>
<proteinExistence type="predicted"/>
<evidence type="ECO:0000259" key="1">
    <source>
        <dbReference type="PROSITE" id="PS51677"/>
    </source>
</evidence>
<dbReference type="PANTHER" id="PTHR10587:SF137">
    <property type="entry name" value="4-DEOXY-4-FORMAMIDO-L-ARABINOSE-PHOSPHOUNDECAPRENOL DEFORMYLASE ARND-RELATED"/>
    <property type="match status" value="1"/>
</dbReference>
<protein>
    <recommendedName>
        <fullName evidence="1">NodB homology domain-containing protein</fullName>
    </recommendedName>
</protein>
<dbReference type="CDD" id="cd10917">
    <property type="entry name" value="CE4_NodB_like_6s_7s"/>
    <property type="match status" value="1"/>
</dbReference>
<comment type="caution">
    <text evidence="2">The sequence shown here is derived from an EMBL/GenBank/DDBJ whole genome shotgun (WGS) entry which is preliminary data.</text>
</comment>
<dbReference type="Proteomes" id="UP000193781">
    <property type="component" value="Unassembled WGS sequence"/>
</dbReference>
<dbReference type="STRING" id="244292.ABW17_26800"/>
<evidence type="ECO:0000313" key="2">
    <source>
        <dbReference type="EMBL" id="ORW34771.1"/>
    </source>
</evidence>
<dbReference type="InterPro" id="IPR002509">
    <property type="entry name" value="NODB_dom"/>
</dbReference>
<dbReference type="Gene3D" id="3.20.20.370">
    <property type="entry name" value="Glycoside hydrolase/deacetylase"/>
    <property type="match status" value="1"/>
</dbReference>
<accession>A0A1X2A1I1</accession>
<dbReference type="InterPro" id="IPR050248">
    <property type="entry name" value="Polysacc_deacetylase_ArnD"/>
</dbReference>
<gene>
    <name evidence="2" type="ORF">AWC17_23420</name>
</gene>
<dbReference type="InterPro" id="IPR011330">
    <property type="entry name" value="Glyco_hydro/deAcase_b/a-brl"/>
</dbReference>
<dbReference type="GO" id="GO:0016810">
    <property type="term" value="F:hydrolase activity, acting on carbon-nitrogen (but not peptide) bonds"/>
    <property type="evidence" value="ECO:0007669"/>
    <property type="project" value="InterPro"/>
</dbReference>